<sequence length="193" mass="20386">MLKIKRLMLCLAIVMSCSMFFALIGNAATNYSQSWTNGQGTVNYQNLSGGQYKVNWSNVGNFVAGKGYNPSGSRTMSWSGYASGAQYFGVYGWLTGPLVEYYIGRGGGSSKGSYSTSKGTYTLYTQSVTGPSIQGNTTFTQYNCSGSNSSGINLAEHFAGWRALGQPVGSTNYCIVAVEGWGGSSGSADVTVN</sequence>
<evidence type="ECO:0000313" key="13">
    <source>
        <dbReference type="Proteomes" id="UP000014155"/>
    </source>
</evidence>
<dbReference type="RefSeq" id="WP_004630131.1">
    <property type="nucleotide sequence ID" value="NZ_AORV01000065.1"/>
</dbReference>
<keyword evidence="5 9" id="KW-0378">Hydrolase</keyword>
<dbReference type="Proteomes" id="UP000014155">
    <property type="component" value="Unassembled WGS sequence"/>
</dbReference>
<dbReference type="Pfam" id="PF00457">
    <property type="entry name" value="Glyco_hydro_11"/>
    <property type="match status" value="1"/>
</dbReference>
<dbReference type="EC" id="3.2.1.8" evidence="3 9"/>
<evidence type="ECO:0000256" key="2">
    <source>
        <dbReference type="ARBA" id="ARBA00004851"/>
    </source>
</evidence>
<dbReference type="EMBL" id="AORV01000065">
    <property type="protein sequence ID" value="EMS69771.1"/>
    <property type="molecule type" value="Genomic_DNA"/>
</dbReference>
<feature type="signal peptide" evidence="10">
    <location>
        <begin position="1"/>
        <end position="27"/>
    </location>
</feature>
<dbReference type="InterPro" id="IPR013320">
    <property type="entry name" value="ConA-like_dom_sf"/>
</dbReference>
<gene>
    <name evidence="12" type="ORF">CTER_4579</name>
</gene>
<dbReference type="GO" id="GO:0045493">
    <property type="term" value="P:xylan catabolic process"/>
    <property type="evidence" value="ECO:0007669"/>
    <property type="project" value="UniProtKB-UniRule"/>
</dbReference>
<dbReference type="PROSITE" id="PS51761">
    <property type="entry name" value="GH11_3"/>
    <property type="match status" value="1"/>
</dbReference>
<evidence type="ECO:0000313" key="12">
    <source>
        <dbReference type="EMBL" id="EMS69771.1"/>
    </source>
</evidence>
<feature type="active site" description="Proton donor" evidence="9">
    <location>
        <position position="179"/>
    </location>
</feature>
<dbReference type="UniPathway" id="UPA00114"/>
<dbReference type="GO" id="GO:0031176">
    <property type="term" value="F:endo-1,4-beta-xylanase activity"/>
    <property type="evidence" value="ECO:0007669"/>
    <property type="project" value="UniProtKB-UniRule"/>
</dbReference>
<dbReference type="Gene3D" id="2.60.120.180">
    <property type="match status" value="1"/>
</dbReference>
<dbReference type="PATRIC" id="fig|1195236.3.peg.4761"/>
<keyword evidence="10" id="KW-0732">Signal</keyword>
<keyword evidence="4 9" id="KW-0858">Xylan degradation</keyword>
<feature type="domain" description="GH11" evidence="11">
    <location>
        <begin position="18"/>
        <end position="192"/>
    </location>
</feature>
<proteinExistence type="inferred from homology"/>
<dbReference type="PANTHER" id="PTHR46828">
    <property type="entry name" value="ENDO-1,4-BETA-XYLANASE A-RELATED"/>
    <property type="match status" value="1"/>
</dbReference>
<comment type="similarity">
    <text evidence="9">Belongs to the glycosyl hydrolase 11 (cellulase G) family.</text>
</comment>
<dbReference type="STRING" id="1195236.CTER_4579"/>
<comment type="caution">
    <text evidence="12">The sequence shown here is derived from an EMBL/GenBank/DDBJ whole genome shotgun (WGS) entry which is preliminary data.</text>
</comment>
<keyword evidence="6 9" id="KW-0119">Carbohydrate metabolism</keyword>
<evidence type="ECO:0000256" key="5">
    <source>
        <dbReference type="ARBA" id="ARBA00022801"/>
    </source>
</evidence>
<keyword evidence="8 9" id="KW-0624">Polysaccharide degradation</keyword>
<evidence type="ECO:0000256" key="6">
    <source>
        <dbReference type="ARBA" id="ARBA00023277"/>
    </source>
</evidence>
<comment type="pathway">
    <text evidence="2 9">Glycan degradation; xylan degradation.</text>
</comment>
<dbReference type="SUPFAM" id="SSF49899">
    <property type="entry name" value="Concanavalin A-like lectins/glucanases"/>
    <property type="match status" value="1"/>
</dbReference>
<dbReference type="AlphaFoldDB" id="S0FI87"/>
<evidence type="ECO:0000256" key="4">
    <source>
        <dbReference type="ARBA" id="ARBA00022651"/>
    </source>
</evidence>
<dbReference type="InterPro" id="IPR001137">
    <property type="entry name" value="Glyco_hydro_11"/>
</dbReference>
<dbReference type="eggNOG" id="COG3291">
    <property type="taxonomic scope" value="Bacteria"/>
</dbReference>
<organism evidence="12 13">
    <name type="scientific">Ruminiclostridium cellobioparum subsp. termitidis CT1112</name>
    <dbReference type="NCBI Taxonomy" id="1195236"/>
    <lineage>
        <taxon>Bacteria</taxon>
        <taxon>Bacillati</taxon>
        <taxon>Bacillota</taxon>
        <taxon>Clostridia</taxon>
        <taxon>Eubacteriales</taxon>
        <taxon>Oscillospiraceae</taxon>
        <taxon>Ruminiclostridium</taxon>
    </lineage>
</organism>
<comment type="catalytic activity">
    <reaction evidence="1 9">
        <text>Endohydrolysis of (1-&gt;4)-beta-D-xylosidic linkages in xylans.</text>
        <dbReference type="EC" id="3.2.1.8"/>
    </reaction>
</comment>
<evidence type="ECO:0000256" key="10">
    <source>
        <dbReference type="SAM" id="SignalP"/>
    </source>
</evidence>
<evidence type="ECO:0000256" key="9">
    <source>
        <dbReference type="PROSITE-ProRule" id="PRU01097"/>
    </source>
</evidence>
<dbReference type="PANTHER" id="PTHR46828:SF2">
    <property type="entry name" value="ENDO-1,4-BETA-XYLANASE A-RELATED"/>
    <property type="match status" value="1"/>
</dbReference>
<protein>
    <recommendedName>
        <fullName evidence="3 9">endo-1,4-beta-xylanase</fullName>
        <ecNumber evidence="3 9">3.2.1.8</ecNumber>
    </recommendedName>
</protein>
<feature type="active site" description="Nucleophile" evidence="9">
    <location>
        <position position="100"/>
    </location>
</feature>
<evidence type="ECO:0000259" key="11">
    <source>
        <dbReference type="PROSITE" id="PS51761"/>
    </source>
</evidence>
<name>S0FI87_RUMCE</name>
<feature type="chain" id="PRO_5004497135" description="endo-1,4-beta-xylanase" evidence="10">
    <location>
        <begin position="28"/>
        <end position="193"/>
    </location>
</feature>
<accession>S0FI87</accession>
<dbReference type="InterPro" id="IPR013319">
    <property type="entry name" value="GH11/12"/>
</dbReference>
<dbReference type="InterPro" id="IPR033123">
    <property type="entry name" value="GH11_dom"/>
</dbReference>
<evidence type="ECO:0000256" key="8">
    <source>
        <dbReference type="ARBA" id="ARBA00023326"/>
    </source>
</evidence>
<dbReference type="PROSITE" id="PS51257">
    <property type="entry name" value="PROKAR_LIPOPROTEIN"/>
    <property type="match status" value="1"/>
</dbReference>
<keyword evidence="13" id="KW-1185">Reference proteome</keyword>
<keyword evidence="7 9" id="KW-0326">Glycosidase</keyword>
<reference evidence="12 13" key="1">
    <citation type="journal article" date="2013" name="Genome Announc.">
        <title>Draft Genome Sequence of the Cellulolytic, Mesophilic, Anaerobic Bacterium Clostridium termitidis Strain CT1112 (DSM 5398).</title>
        <authorList>
            <person name="Lal S."/>
            <person name="Ramachandran U."/>
            <person name="Zhang X."/>
            <person name="Munir R."/>
            <person name="Sparling R."/>
            <person name="Levin D.B."/>
        </authorList>
    </citation>
    <scope>NUCLEOTIDE SEQUENCE [LARGE SCALE GENOMIC DNA]</scope>
    <source>
        <strain evidence="12 13">CT1112</strain>
    </source>
</reference>
<evidence type="ECO:0000256" key="7">
    <source>
        <dbReference type="ARBA" id="ARBA00023295"/>
    </source>
</evidence>
<evidence type="ECO:0000256" key="3">
    <source>
        <dbReference type="ARBA" id="ARBA00012590"/>
    </source>
</evidence>
<evidence type="ECO:0000256" key="1">
    <source>
        <dbReference type="ARBA" id="ARBA00000681"/>
    </source>
</evidence>